<feature type="transmembrane region" description="Helical" evidence="2">
    <location>
        <begin position="84"/>
        <end position="104"/>
    </location>
</feature>
<evidence type="ECO:0000256" key="2">
    <source>
        <dbReference type="SAM" id="Phobius"/>
    </source>
</evidence>
<dbReference type="EMBL" id="HBKQ01038282">
    <property type="protein sequence ID" value="CAE2260381.1"/>
    <property type="molecule type" value="Transcribed_RNA"/>
</dbReference>
<sequence>MPRSYVPPTLQTISSSVSGDPAELAAEYVNAKFEKFKDEQGIESEEAMRKRDEEEDRKNFWITTGHAVFASVAMIFSLASMHFAQWGITHVAFGMTMGTAPYTVRQRRKLNTRISLREITNKIRGTLNRLCVQNEDLHEENNKLKAQVDRLKQMEESLRDLLDRQGQGLDRLVATVKQNNRVQKRMKIYLKAAALQEVVTMVLRSDVDRNSTFDDDEIDLLVLRMQEHPDLKHMDAKVLKKKLTRGNRTIFTVLGKANDIYNSGASGTLTASVAPRSWGGGDIKRSVV</sequence>
<dbReference type="AlphaFoldDB" id="A0A7S4N1S2"/>
<keyword evidence="2" id="KW-0472">Membrane</keyword>
<name>A0A7S4N1S2_9STRA</name>
<proteinExistence type="predicted"/>
<protein>
    <submittedName>
        <fullName evidence="3">Uncharacterized protein</fullName>
    </submittedName>
</protein>
<reference evidence="3" key="1">
    <citation type="submission" date="2021-01" db="EMBL/GenBank/DDBJ databases">
        <authorList>
            <person name="Corre E."/>
            <person name="Pelletier E."/>
            <person name="Niang G."/>
            <person name="Scheremetjew M."/>
            <person name="Finn R."/>
            <person name="Kale V."/>
            <person name="Holt S."/>
            <person name="Cochrane G."/>
            <person name="Meng A."/>
            <person name="Brown T."/>
            <person name="Cohen L."/>
        </authorList>
    </citation>
    <scope>NUCLEOTIDE SEQUENCE</scope>
    <source>
        <strain evidence="3">Isolate 1302-5</strain>
    </source>
</reference>
<evidence type="ECO:0000313" key="3">
    <source>
        <dbReference type="EMBL" id="CAE2260381.1"/>
    </source>
</evidence>
<accession>A0A7S4N1S2</accession>
<feature type="coiled-coil region" evidence="1">
    <location>
        <begin position="127"/>
        <end position="164"/>
    </location>
</feature>
<evidence type="ECO:0000256" key="1">
    <source>
        <dbReference type="SAM" id="Coils"/>
    </source>
</evidence>
<gene>
    <name evidence="3" type="ORF">OAUR00152_LOCUS26447</name>
</gene>
<keyword evidence="1" id="KW-0175">Coiled coil</keyword>
<keyword evidence="2" id="KW-1133">Transmembrane helix</keyword>
<keyword evidence="2" id="KW-0812">Transmembrane</keyword>
<feature type="transmembrane region" description="Helical" evidence="2">
    <location>
        <begin position="59"/>
        <end position="78"/>
    </location>
</feature>
<organism evidence="3">
    <name type="scientific">Odontella aurita</name>
    <dbReference type="NCBI Taxonomy" id="265563"/>
    <lineage>
        <taxon>Eukaryota</taxon>
        <taxon>Sar</taxon>
        <taxon>Stramenopiles</taxon>
        <taxon>Ochrophyta</taxon>
        <taxon>Bacillariophyta</taxon>
        <taxon>Mediophyceae</taxon>
        <taxon>Biddulphiophycidae</taxon>
        <taxon>Eupodiscales</taxon>
        <taxon>Odontellaceae</taxon>
        <taxon>Odontella</taxon>
    </lineage>
</organism>